<evidence type="ECO:0000256" key="1">
    <source>
        <dbReference type="SAM" id="MobiDB-lite"/>
    </source>
</evidence>
<feature type="region of interest" description="Disordered" evidence="1">
    <location>
        <begin position="1378"/>
        <end position="1500"/>
    </location>
</feature>
<feature type="region of interest" description="Disordered" evidence="1">
    <location>
        <begin position="832"/>
        <end position="853"/>
    </location>
</feature>
<proteinExistence type="predicted"/>
<feature type="compositionally biased region" description="Low complexity" evidence="1">
    <location>
        <begin position="621"/>
        <end position="642"/>
    </location>
</feature>
<feature type="compositionally biased region" description="Polar residues" evidence="1">
    <location>
        <begin position="178"/>
        <end position="191"/>
    </location>
</feature>
<name>A0A0K8VKS7_BACLA</name>
<protein>
    <submittedName>
        <fullName evidence="2">Uncharacterized protein</fullName>
    </submittedName>
</protein>
<feature type="region of interest" description="Disordered" evidence="1">
    <location>
        <begin position="426"/>
        <end position="525"/>
    </location>
</feature>
<feature type="compositionally biased region" description="Polar residues" evidence="1">
    <location>
        <begin position="1043"/>
        <end position="1060"/>
    </location>
</feature>
<feature type="region of interest" description="Disordered" evidence="1">
    <location>
        <begin position="1075"/>
        <end position="1094"/>
    </location>
</feature>
<feature type="compositionally biased region" description="Polar residues" evidence="1">
    <location>
        <begin position="611"/>
        <end position="620"/>
    </location>
</feature>
<feature type="region of interest" description="Disordered" evidence="1">
    <location>
        <begin position="1102"/>
        <end position="1218"/>
    </location>
</feature>
<feature type="compositionally biased region" description="Low complexity" evidence="1">
    <location>
        <begin position="1407"/>
        <end position="1418"/>
    </location>
</feature>
<feature type="compositionally biased region" description="Polar residues" evidence="1">
    <location>
        <begin position="1343"/>
        <end position="1358"/>
    </location>
</feature>
<feature type="compositionally biased region" description="Polar residues" evidence="1">
    <location>
        <begin position="1287"/>
        <end position="1296"/>
    </location>
</feature>
<feature type="region of interest" description="Disordered" evidence="1">
    <location>
        <begin position="354"/>
        <end position="388"/>
    </location>
</feature>
<evidence type="ECO:0000313" key="2">
    <source>
        <dbReference type="EMBL" id="JAI39487.1"/>
    </source>
</evidence>
<feature type="compositionally biased region" description="Low complexity" evidence="1">
    <location>
        <begin position="1446"/>
        <end position="1455"/>
    </location>
</feature>
<feature type="compositionally biased region" description="Polar residues" evidence="1">
    <location>
        <begin position="1257"/>
        <end position="1277"/>
    </location>
</feature>
<feature type="compositionally biased region" description="Low complexity" evidence="1">
    <location>
        <begin position="1482"/>
        <end position="1497"/>
    </location>
</feature>
<feature type="region of interest" description="Disordered" evidence="1">
    <location>
        <begin position="898"/>
        <end position="923"/>
    </location>
</feature>
<gene>
    <name evidence="2" type="ORF">c0_g1_i1</name>
</gene>
<feature type="region of interest" description="Disordered" evidence="1">
    <location>
        <begin position="604"/>
        <end position="671"/>
    </location>
</feature>
<reference evidence="2" key="1">
    <citation type="submission" date="2015-06" db="EMBL/GenBank/DDBJ databases">
        <authorList>
            <person name="Hoefler B.C."/>
            <person name="Straight P.D."/>
        </authorList>
    </citation>
    <scope>NUCLEOTIDE SEQUENCE</scope>
</reference>
<dbReference type="EMBL" id="GDHF01012827">
    <property type="protein sequence ID" value="JAI39487.1"/>
    <property type="molecule type" value="Transcribed_RNA"/>
</dbReference>
<sequence>MHEINEDRVRGCRPARQCAPRRSLDAATPRFPPSPRQYEAHEFGLCEDEQFQHPRMFENLNFETNAGAFEAMRAANARPAYQQQPQFNICDLPSEQLDDFSSPNFSEAYDENACNVCPQQPKTPDICDISAPEFCEISDASPWPAQTPPRRVQSPRRQQQRTPDLCDISAPDFLDISAISTSPPRRTQSPVHQHRRQSFPDSCLDDESAPICNSTMCSPSPQIHYTPIGLMDTPDVCAPTPPAPTPTPLPHFSPIRLQPSPVQYPSECLEDISVPSFERTVSDMPSPARVQMPENLPSDMVCDISAPSFGSPPTPSMSFPSEALEQMTMPSFEDASCGSPLDMRFLLDSRLAEESPPSFASSRASSPKRSFSRRDTPLPAAPTSQGVCPSPCAVLQQEQQNYEPTPIRKRPPRRFNLAQLISQRSATAECSPMRASSPSTVGTPTPPAPHFSYYSPTPVRGHSLPKDLPSECLTDVSEPSYYSSPPRTPGQMRPLPSNLPSECLGDISEPSYERTPPARTPSLPHELPSELLCDMSQPMYDTPRSERLSSMTMPSFEDASCGSPLDRRFLLDSRIMDESQPSFAPSPRSLSPCRSLPPCAQPTAIYPSIPHAQSRSATPQRSQYSPRYSPAPRSTRSRSPSPVCSPTPPAPHFSLRSPTPVRSTPRCPMPTDMPDECLTDITEPEYFSSYYNASPPQRSFPSNMGSECISDISAPCFERTPPIRTPEMPKNLPSDMLCDISSPKYQSPGSEHLSYESMPSFADTSCGSPLDRRFLLDPRLADESMPTMFSSRSPSLSHGNQYSSSIKDESSFDKTYCEIIQRFNSLKSKLHRPLADTSGHPAQPSLNSGGMPPGECVRETVIERTENENGQLESTTQHIVVTVDPRGSIQTHTKEIKTKFPKSSPTRLVPPSADSGILSESPRPAAQIENLRDSIRRRLSFDLSDMPCDNLADVTPPCVDDLPSMSAENILQHLSSIPEEQLSRVSAPSYRTPPVPSLSYPSEMLDEMSIPSFQNASCGSPLDRRFLLDPRLADESPPLFASSYVSSPTPPSRSVHSTAETPHLRSRGQTAFQAFTPQRPTHEMQPEFGTIKSPERFQPLSSTLRETHSPSMHIPPAPHFSLRSPTPIGPSPGRSYPTNLPHEQIADISEPTFFSSTPVTSPRRFSLPRNMPSERLDDMSQPSYQRTPPPQTPRTPTNLPSEMLGDISAPSYQSPASEHISHVTMPSFADVSYESPLDRRFLLDPRIADESMPTLLRTPSTQRTPLTSKQRPATSTPRPDAARRRLSYSQPDSTRGSPFRGSPKRSNSEGRDGQGHRGPATVEQTHTTIKQSGTYEQEHSVTPGHSGTQGRHSQTPLMDSTKEQLKITTSTVSISRVYHDGPTEKATGGHQRRRSMSLPSENLGDISMPASPPSMGMSHTNHLQQRKMSPMSQMLNDGSMPPSPPSMSMTRTGRSTPRRNRRRSVQDVNDISPISFASTMPSTDRSGSTTGAGRTSGKYMSTSSRGFSGLANYAPFCEQIRSRNSSNACDPCDPCCPTVQDVDTCADFSNSDTCDPCAGFLESNRSQNNNPC</sequence>
<accession>A0A0K8VKS7</accession>
<feature type="compositionally biased region" description="Polar residues" evidence="1">
    <location>
        <begin position="1419"/>
        <end position="1436"/>
    </location>
</feature>
<feature type="compositionally biased region" description="Basic and acidic residues" evidence="1">
    <location>
        <begin position="1"/>
        <end position="10"/>
    </location>
</feature>
<feature type="compositionally biased region" description="Low complexity" evidence="1">
    <location>
        <begin position="355"/>
        <end position="369"/>
    </location>
</feature>
<feature type="region of interest" description="Disordered" evidence="1">
    <location>
        <begin position="1039"/>
        <end position="1067"/>
    </location>
</feature>
<feature type="compositionally biased region" description="Basic and acidic residues" evidence="1">
    <location>
        <begin position="1306"/>
        <end position="1315"/>
    </location>
</feature>
<feature type="compositionally biased region" description="Low complexity" evidence="1">
    <location>
        <begin position="148"/>
        <end position="163"/>
    </location>
</feature>
<organism evidence="2">
    <name type="scientific">Bactrocera latifrons</name>
    <name type="common">Malaysian fruit fly</name>
    <name type="synonym">Chaetodacus latifrons</name>
    <dbReference type="NCBI Taxonomy" id="174628"/>
    <lineage>
        <taxon>Eukaryota</taxon>
        <taxon>Metazoa</taxon>
        <taxon>Ecdysozoa</taxon>
        <taxon>Arthropoda</taxon>
        <taxon>Hexapoda</taxon>
        <taxon>Insecta</taxon>
        <taxon>Pterygota</taxon>
        <taxon>Neoptera</taxon>
        <taxon>Endopterygota</taxon>
        <taxon>Diptera</taxon>
        <taxon>Brachycera</taxon>
        <taxon>Muscomorpha</taxon>
        <taxon>Tephritoidea</taxon>
        <taxon>Tephritidae</taxon>
        <taxon>Bactrocera</taxon>
        <taxon>Bactrocera</taxon>
    </lineage>
</organism>
<feature type="compositionally biased region" description="Polar residues" evidence="1">
    <location>
        <begin position="1322"/>
        <end position="1335"/>
    </location>
</feature>
<feature type="region of interest" description="Disordered" evidence="1">
    <location>
        <begin position="1252"/>
        <end position="1362"/>
    </location>
</feature>
<feature type="region of interest" description="Disordered" evidence="1">
    <location>
        <begin position="1"/>
        <end position="33"/>
    </location>
</feature>
<feature type="region of interest" description="Disordered" evidence="1">
    <location>
        <begin position="138"/>
        <end position="205"/>
    </location>
</feature>
<dbReference type="OrthoDB" id="7868284at2759"/>